<organism evidence="1 2">
    <name type="scientific">Spirosoma validum</name>
    <dbReference type="NCBI Taxonomy" id="2771355"/>
    <lineage>
        <taxon>Bacteria</taxon>
        <taxon>Pseudomonadati</taxon>
        <taxon>Bacteroidota</taxon>
        <taxon>Cytophagia</taxon>
        <taxon>Cytophagales</taxon>
        <taxon>Cytophagaceae</taxon>
        <taxon>Spirosoma</taxon>
    </lineage>
</organism>
<dbReference type="GO" id="GO:0005509">
    <property type="term" value="F:calcium ion binding"/>
    <property type="evidence" value="ECO:0007669"/>
    <property type="project" value="InterPro"/>
</dbReference>
<dbReference type="SUPFAM" id="SSF49313">
    <property type="entry name" value="Cadherin-like"/>
    <property type="match status" value="1"/>
</dbReference>
<comment type="caution">
    <text evidence="1">The sequence shown here is derived from an EMBL/GenBank/DDBJ whole genome shotgun (WGS) entry which is preliminary data.</text>
</comment>
<dbReference type="Proteomes" id="UP000653797">
    <property type="component" value="Unassembled WGS sequence"/>
</dbReference>
<dbReference type="Pfam" id="PF05345">
    <property type="entry name" value="He_PIG"/>
    <property type="match status" value="1"/>
</dbReference>
<accession>A0A927B8R1</accession>
<dbReference type="InterPro" id="IPR015919">
    <property type="entry name" value="Cadherin-like_sf"/>
</dbReference>
<protein>
    <recommendedName>
        <fullName evidence="3">Dystroglycan-type cadherin-like domain-containing protein</fullName>
    </recommendedName>
</protein>
<proteinExistence type="predicted"/>
<dbReference type="Gene3D" id="2.60.40.10">
    <property type="entry name" value="Immunoglobulins"/>
    <property type="match status" value="1"/>
</dbReference>
<keyword evidence="2" id="KW-1185">Reference proteome</keyword>
<dbReference type="RefSeq" id="WP_191042883.1">
    <property type="nucleotide sequence ID" value="NZ_JACXAA010000019.1"/>
</dbReference>
<evidence type="ECO:0000313" key="2">
    <source>
        <dbReference type="Proteomes" id="UP000653797"/>
    </source>
</evidence>
<dbReference type="EMBL" id="JACXAA010000019">
    <property type="protein sequence ID" value="MBD2757262.1"/>
    <property type="molecule type" value="Genomic_DNA"/>
</dbReference>
<dbReference type="GO" id="GO:0016020">
    <property type="term" value="C:membrane"/>
    <property type="evidence" value="ECO:0007669"/>
    <property type="project" value="InterPro"/>
</dbReference>
<dbReference type="InterPro" id="IPR013783">
    <property type="entry name" value="Ig-like_fold"/>
</dbReference>
<evidence type="ECO:0008006" key="3">
    <source>
        <dbReference type="Google" id="ProtNLM"/>
    </source>
</evidence>
<evidence type="ECO:0000313" key="1">
    <source>
        <dbReference type="EMBL" id="MBD2757262.1"/>
    </source>
</evidence>
<gene>
    <name evidence="1" type="ORF">IC230_30585</name>
</gene>
<name>A0A927B8R1_9BACT</name>
<sequence>MTRFSPFINVVDRRPQQDTFCLSAKGSRSLLLGLLLLLVGLRAEAQKTWTGGTTNWNTASNWNPAGVPTAADNVVIPSAPANDPIVSTTVVANSVEVQSGASLSITSGGRLLVDQSKPISGSLTAFYNSGTLSNQGQLVISAGSFSFGDYGIRNLGTITNRVGGIIAIEQPTIQPNSTCFFNDGGTVNNEGQVLLGTAFNSTFPSNSSSYSIRNTGNFMNKTGGVISTDRSFVTSLFNASTGTFTNAAQINIGIVRVQTRGIENQGTFNNNTGGVITIGEVRSPPSANGIVGGLVNTGGTFTNAAQIIMGQTLTPFGNQGSGLVNQATFVNNSGGAITIDQVSGAGIVSLNGGNFTNEARITIGASTTVGTAIESQGESLSTFTNTVGGVITLDRAKTAGLVNRVANFTNEGKITIGAIAAVGGLAIQNSYLFDNSGCGALINVVSNDVITEYGGAITNSGTIIENSENVNQISSNTGIVQNNNGGFFYVGSGPNQPLSVSATNPTNCISPNGALTLTGLKATTSYTLSYTVGGSVKALIPSTNASGQFTIPNLGAGSYAITLSGSCVGIPLSLSATLTGPILTVSSPVTTVATLGVSFSQSFTATGGTGTYSFSQTAGSLPTGLSLSSTGVLSGTPTATGFYGIVVRATDASGCPDNSASTTYNFSVQAPAPDLTPTLYARPSTVYGNTPLTVVVDVVEINSVATSGLITVKVTKDAKAPLSFDGSLTTLAGRSIQNSSWSFASEGSYYVLTSSQSIPGGDKLSFGLSGPLSSGGTGGLLTVSATVTGGSGGESRLNNNVDADKVDYFQQ</sequence>
<reference evidence="1" key="1">
    <citation type="submission" date="2020-09" db="EMBL/GenBank/DDBJ databases">
        <authorList>
            <person name="Kim M.K."/>
        </authorList>
    </citation>
    <scope>NUCLEOTIDE SEQUENCE</scope>
    <source>
        <strain evidence="1">BT704</strain>
    </source>
</reference>
<dbReference type="AlphaFoldDB" id="A0A927B8R1"/>